<dbReference type="Gene3D" id="3.40.50.11540">
    <property type="entry name" value="NADH-ubiquinone oxidoreductase 51kDa subunit"/>
    <property type="match status" value="1"/>
</dbReference>
<evidence type="ECO:0000256" key="10">
    <source>
        <dbReference type="SAM" id="Phobius"/>
    </source>
</evidence>
<dbReference type="Gene3D" id="3.10.20.600">
    <property type="match status" value="1"/>
</dbReference>
<keyword evidence="4" id="KW-0004">4Fe-4S</keyword>
<organism evidence="12 13">
    <name type="scientific">Chondromyces apiculatus DSM 436</name>
    <dbReference type="NCBI Taxonomy" id="1192034"/>
    <lineage>
        <taxon>Bacteria</taxon>
        <taxon>Pseudomonadati</taxon>
        <taxon>Myxococcota</taxon>
        <taxon>Polyangia</taxon>
        <taxon>Polyangiales</taxon>
        <taxon>Polyangiaceae</taxon>
        <taxon>Chondromyces</taxon>
    </lineage>
</organism>
<keyword evidence="9" id="KW-0411">Iron-sulfur</keyword>
<dbReference type="FunFam" id="1.20.1440.230:FF:000001">
    <property type="entry name" value="Mitochondrial NADH dehydrogenase flavoprotein 1"/>
    <property type="match status" value="1"/>
</dbReference>
<evidence type="ECO:0000259" key="11">
    <source>
        <dbReference type="SMART" id="SM00928"/>
    </source>
</evidence>
<dbReference type="PANTHER" id="PTHR11780">
    <property type="entry name" value="NADH-UBIQUINONE OXIDOREDUCTASE FLAVOPROTEIN 1 NDUFV1"/>
    <property type="match status" value="1"/>
</dbReference>
<dbReference type="InterPro" id="IPR050837">
    <property type="entry name" value="ComplexI_51kDa_subunit"/>
</dbReference>
<keyword evidence="13" id="KW-1185">Reference proteome</keyword>
<dbReference type="RefSeq" id="WP_044247033.1">
    <property type="nucleotide sequence ID" value="NZ_ASRX01000055.1"/>
</dbReference>
<dbReference type="GO" id="GO:0045333">
    <property type="term" value="P:cellular respiration"/>
    <property type="evidence" value="ECO:0007669"/>
    <property type="project" value="TreeGrafter"/>
</dbReference>
<dbReference type="SUPFAM" id="SSF142019">
    <property type="entry name" value="Nqo1 FMN-binding domain-like"/>
    <property type="match status" value="1"/>
</dbReference>
<dbReference type="InterPro" id="IPR001949">
    <property type="entry name" value="NADH-UbQ_OxRdtase_51kDa_CS"/>
</dbReference>
<keyword evidence="6" id="KW-0288">FMN</keyword>
<protein>
    <submittedName>
        <fullName evidence="12">NADH-ubiquinone oxidoreductase chain F</fullName>
    </submittedName>
</protein>
<dbReference type="InterPro" id="IPR037207">
    <property type="entry name" value="Nuop51_4Fe4S-bd_sf"/>
</dbReference>
<dbReference type="GO" id="GO:0010181">
    <property type="term" value="F:FMN binding"/>
    <property type="evidence" value="ECO:0007669"/>
    <property type="project" value="InterPro"/>
</dbReference>
<dbReference type="PROSITE" id="PS00645">
    <property type="entry name" value="COMPLEX1_51K_2"/>
    <property type="match status" value="1"/>
</dbReference>
<name>A0A017T2L1_9BACT</name>
<dbReference type="Pfam" id="PF01512">
    <property type="entry name" value="Complex1_51K"/>
    <property type="match status" value="1"/>
</dbReference>
<evidence type="ECO:0000256" key="2">
    <source>
        <dbReference type="ARBA" id="ARBA00001966"/>
    </source>
</evidence>
<evidence type="ECO:0000256" key="8">
    <source>
        <dbReference type="ARBA" id="ARBA00023004"/>
    </source>
</evidence>
<evidence type="ECO:0000256" key="7">
    <source>
        <dbReference type="ARBA" id="ARBA00022723"/>
    </source>
</evidence>
<keyword evidence="5" id="KW-0285">Flavoprotein</keyword>
<dbReference type="PANTHER" id="PTHR11780:SF10">
    <property type="entry name" value="NADH DEHYDROGENASE [UBIQUINONE] FLAVOPROTEIN 1, MITOCHONDRIAL"/>
    <property type="match status" value="1"/>
</dbReference>
<reference evidence="12 13" key="1">
    <citation type="submission" date="2013-05" db="EMBL/GenBank/DDBJ databases">
        <title>Genome assembly of Chondromyces apiculatus DSM 436.</title>
        <authorList>
            <person name="Sharma G."/>
            <person name="Khatri I."/>
            <person name="Kaur C."/>
            <person name="Mayilraj S."/>
            <person name="Subramanian S."/>
        </authorList>
    </citation>
    <scope>NUCLEOTIDE SEQUENCE [LARGE SCALE GENOMIC DNA]</scope>
    <source>
        <strain evidence="12 13">DSM 436</strain>
    </source>
</reference>
<feature type="transmembrane region" description="Helical" evidence="10">
    <location>
        <begin position="105"/>
        <end position="126"/>
    </location>
</feature>
<dbReference type="Gene3D" id="1.20.1440.230">
    <property type="entry name" value="NADH-ubiquinone oxidoreductase 51kDa subunit, iron-sulphur binding domain"/>
    <property type="match status" value="1"/>
</dbReference>
<evidence type="ECO:0000313" key="13">
    <source>
        <dbReference type="Proteomes" id="UP000019678"/>
    </source>
</evidence>
<dbReference type="NCBIfam" id="NF010120">
    <property type="entry name" value="PRK13596.1"/>
    <property type="match status" value="1"/>
</dbReference>
<dbReference type="GO" id="GO:0003954">
    <property type="term" value="F:NADH dehydrogenase activity"/>
    <property type="evidence" value="ECO:0007669"/>
    <property type="project" value="TreeGrafter"/>
</dbReference>
<dbReference type="SUPFAM" id="SSF142984">
    <property type="entry name" value="Nqo1 middle domain-like"/>
    <property type="match status" value="1"/>
</dbReference>
<keyword evidence="12" id="KW-0830">Ubiquinone</keyword>
<comment type="cofactor">
    <cofactor evidence="2">
        <name>[4Fe-4S] cluster</name>
        <dbReference type="ChEBI" id="CHEBI:49883"/>
    </cofactor>
</comment>
<dbReference type="InterPro" id="IPR037225">
    <property type="entry name" value="Nuo51_FMN-bd_sf"/>
</dbReference>
<comment type="caution">
    <text evidence="12">The sequence shown here is derived from an EMBL/GenBank/DDBJ whole genome shotgun (WGS) entry which is preliminary data.</text>
</comment>
<dbReference type="SUPFAM" id="SSF140490">
    <property type="entry name" value="Nqo1C-terminal domain-like"/>
    <property type="match status" value="1"/>
</dbReference>
<dbReference type="EMBL" id="ASRX01000055">
    <property type="protein sequence ID" value="EYF02796.1"/>
    <property type="molecule type" value="Genomic_DNA"/>
</dbReference>
<evidence type="ECO:0000256" key="4">
    <source>
        <dbReference type="ARBA" id="ARBA00022485"/>
    </source>
</evidence>
<dbReference type="AlphaFoldDB" id="A0A017T2L1"/>
<dbReference type="eggNOG" id="COG1894">
    <property type="taxonomic scope" value="Bacteria"/>
</dbReference>
<evidence type="ECO:0000256" key="5">
    <source>
        <dbReference type="ARBA" id="ARBA00022630"/>
    </source>
</evidence>
<dbReference type="FunFam" id="3.40.50.11540:FF:000001">
    <property type="entry name" value="NADH dehydrogenase [ubiquinone] flavoprotein 1, mitochondrial"/>
    <property type="match status" value="1"/>
</dbReference>
<dbReference type="GO" id="GO:0051539">
    <property type="term" value="F:4 iron, 4 sulfur cluster binding"/>
    <property type="evidence" value="ECO:0007669"/>
    <property type="project" value="UniProtKB-KW"/>
</dbReference>
<dbReference type="InterPro" id="IPR011538">
    <property type="entry name" value="Nuo51_FMN-bd"/>
</dbReference>
<dbReference type="Proteomes" id="UP000019678">
    <property type="component" value="Unassembled WGS sequence"/>
</dbReference>
<proteinExistence type="inferred from homology"/>
<comment type="similarity">
    <text evidence="3">Belongs to the complex I 51 kDa subunit family.</text>
</comment>
<dbReference type="PROSITE" id="PS00644">
    <property type="entry name" value="COMPLEX1_51K_1"/>
    <property type="match status" value="1"/>
</dbReference>
<comment type="cofactor">
    <cofactor evidence="1">
        <name>FMN</name>
        <dbReference type="ChEBI" id="CHEBI:58210"/>
    </cofactor>
</comment>
<keyword evidence="10" id="KW-1133">Transmembrane helix</keyword>
<keyword evidence="10" id="KW-0812">Transmembrane</keyword>
<feature type="domain" description="NADH-ubiquinone oxidoreductase 51kDa subunit iron-sulphur binding" evidence="11">
    <location>
        <begin position="351"/>
        <end position="396"/>
    </location>
</feature>
<dbReference type="Pfam" id="PF22461">
    <property type="entry name" value="SLBB_2"/>
    <property type="match status" value="1"/>
</dbReference>
<dbReference type="GO" id="GO:0046872">
    <property type="term" value="F:metal ion binding"/>
    <property type="evidence" value="ECO:0007669"/>
    <property type="project" value="UniProtKB-KW"/>
</dbReference>
<sequence length="450" mass="49232">MLRQTKYLSKHYDVQDGHRLSVYERDGGYQQAKRALQMDRQALVDDMKAANIRGRGGAGFAMGVKWSFMPWPPKPDRPHYLVINADEGEPGTFKDRTLMEKAPHLVIEGCIIGCFGIGAHAAYIYVRDELHLSKERLWGAIEEARAKGYLGKKPFGIDYPVEVYVHTGAGAYICGEETSLLNSLEGKRGEPRLKPPFPAQYGAFGMPTTVNNLETIAAVPIALEMGGDAFSKLSDLHNIKDGGCRLYGVSGHVNKPGVFEACVGLTLRELVYDLGGGVKHGELLGVIPGGSSCPIIRPDDVVDAPDPKSPLHPWHGKSALDVPMGVDTYRALGTMLGTCCAIVLSDKVDPILAFHNLMRFYRHESCGQCTPCREGSAWIFRILDRMVAGQATLEELDRLHEIADNIMGNTICAFGEGTAMPALGFLRKFRKEMEQSIRTKGKSSTGVLAP</sequence>
<accession>A0A017T2L1</accession>
<dbReference type="OrthoDB" id="9805533at2"/>
<keyword evidence="10" id="KW-0472">Membrane</keyword>
<dbReference type="SMART" id="SM00928">
    <property type="entry name" value="NADH_4Fe-4S"/>
    <property type="match status" value="1"/>
</dbReference>
<gene>
    <name evidence="12" type="ORF">CAP_6531</name>
</gene>
<evidence type="ECO:0000256" key="3">
    <source>
        <dbReference type="ARBA" id="ARBA00007523"/>
    </source>
</evidence>
<keyword evidence="7" id="KW-0479">Metal-binding</keyword>
<dbReference type="Gene3D" id="6.10.250.1450">
    <property type="match status" value="1"/>
</dbReference>
<dbReference type="InterPro" id="IPR019575">
    <property type="entry name" value="Nuop51_4Fe4S-bd"/>
</dbReference>
<evidence type="ECO:0000256" key="6">
    <source>
        <dbReference type="ARBA" id="ARBA00022643"/>
    </source>
</evidence>
<dbReference type="Pfam" id="PF10589">
    <property type="entry name" value="NADH_4Fe-4S"/>
    <property type="match status" value="1"/>
</dbReference>
<dbReference type="GO" id="GO:0008137">
    <property type="term" value="F:NADH dehydrogenase (ubiquinone) activity"/>
    <property type="evidence" value="ECO:0007669"/>
    <property type="project" value="InterPro"/>
</dbReference>
<dbReference type="STRING" id="1192034.CAP_6531"/>
<evidence type="ECO:0000256" key="9">
    <source>
        <dbReference type="ARBA" id="ARBA00023014"/>
    </source>
</evidence>
<keyword evidence="8" id="KW-0408">Iron</keyword>
<evidence type="ECO:0000256" key="1">
    <source>
        <dbReference type="ARBA" id="ARBA00001917"/>
    </source>
</evidence>
<dbReference type="InterPro" id="IPR054765">
    <property type="entry name" value="SLBB_dom"/>
</dbReference>
<evidence type="ECO:0000313" key="12">
    <source>
        <dbReference type="EMBL" id="EYF02796.1"/>
    </source>
</evidence>